<evidence type="ECO:0000313" key="1">
    <source>
        <dbReference type="EMBL" id="CEK49837.1"/>
    </source>
</evidence>
<sequence>RGIHETSDMMVTLENDKLLSELLGQLQSPSKAEQKSKTLKGLNSPLRPAIISNTKEEATSKCSKDNVEFVRNNLAQKPNNKNGVLQSDIKMLDLLFEKDTLDGQDLEVCEKQTEIRIGDVNSSYMNTVVQCQDTLPQENSIIILDNTQDMDVVENEYIIIEDTCIDSVSNSK</sequence>
<proteinExistence type="predicted"/>
<accession>A0A0B6Y0L5</accession>
<protein>
    <submittedName>
        <fullName evidence="1">Uncharacterized protein</fullName>
    </submittedName>
</protein>
<dbReference type="EMBL" id="HACG01002972">
    <property type="protein sequence ID" value="CEK49837.1"/>
    <property type="molecule type" value="Transcribed_RNA"/>
</dbReference>
<organism evidence="1">
    <name type="scientific">Arion vulgaris</name>
    <dbReference type="NCBI Taxonomy" id="1028688"/>
    <lineage>
        <taxon>Eukaryota</taxon>
        <taxon>Metazoa</taxon>
        <taxon>Spiralia</taxon>
        <taxon>Lophotrochozoa</taxon>
        <taxon>Mollusca</taxon>
        <taxon>Gastropoda</taxon>
        <taxon>Heterobranchia</taxon>
        <taxon>Euthyneura</taxon>
        <taxon>Panpulmonata</taxon>
        <taxon>Eupulmonata</taxon>
        <taxon>Stylommatophora</taxon>
        <taxon>Helicina</taxon>
        <taxon>Arionoidea</taxon>
        <taxon>Arionidae</taxon>
        <taxon>Arion</taxon>
    </lineage>
</organism>
<dbReference type="AlphaFoldDB" id="A0A0B6Y0L5"/>
<gene>
    <name evidence="1" type="primary">ORF9004</name>
</gene>
<feature type="non-terminal residue" evidence="1">
    <location>
        <position position="172"/>
    </location>
</feature>
<reference evidence="1" key="1">
    <citation type="submission" date="2014-12" db="EMBL/GenBank/DDBJ databases">
        <title>Insight into the proteome of Arion vulgaris.</title>
        <authorList>
            <person name="Aradska J."/>
            <person name="Bulat T."/>
            <person name="Smidak R."/>
            <person name="Sarate P."/>
            <person name="Gangsoo J."/>
            <person name="Sialana F."/>
            <person name="Bilban M."/>
            <person name="Lubec G."/>
        </authorList>
    </citation>
    <scope>NUCLEOTIDE SEQUENCE</scope>
    <source>
        <tissue evidence="1">Skin</tissue>
    </source>
</reference>
<name>A0A0B6Y0L5_9EUPU</name>
<feature type="non-terminal residue" evidence="1">
    <location>
        <position position="1"/>
    </location>
</feature>